<evidence type="ECO:0000256" key="4">
    <source>
        <dbReference type="ARBA" id="ARBA00022475"/>
    </source>
</evidence>
<evidence type="ECO:0000256" key="8">
    <source>
        <dbReference type="ARBA" id="ARBA00038435"/>
    </source>
</evidence>
<name>A0A179ENR8_ENTTH</name>
<dbReference type="EMBL" id="LWMN01000017">
    <property type="protein sequence ID" value="OAQ54888.1"/>
    <property type="molecule type" value="Genomic_DNA"/>
</dbReference>
<keyword evidence="5" id="KW-0812">Transmembrane</keyword>
<comment type="subcellular location">
    <subcellularLocation>
        <location evidence="1">Cell membrane</location>
        <topology evidence="1">Multi-pass membrane protein</topology>
    </subcellularLocation>
</comment>
<keyword evidence="10" id="KW-1185">Reference proteome</keyword>
<evidence type="ECO:0000313" key="10">
    <source>
        <dbReference type="Proteomes" id="UP000078516"/>
    </source>
</evidence>
<evidence type="ECO:0000256" key="1">
    <source>
        <dbReference type="ARBA" id="ARBA00004651"/>
    </source>
</evidence>
<evidence type="ECO:0000256" key="6">
    <source>
        <dbReference type="ARBA" id="ARBA00022989"/>
    </source>
</evidence>
<organism evidence="9 10">
    <name type="scientific">Enterococcus thailandicus</name>
    <dbReference type="NCBI Taxonomy" id="417368"/>
    <lineage>
        <taxon>Bacteria</taxon>
        <taxon>Bacillati</taxon>
        <taxon>Bacillota</taxon>
        <taxon>Bacilli</taxon>
        <taxon>Lactobacillales</taxon>
        <taxon>Enterococcaceae</taxon>
        <taxon>Enterococcus</taxon>
    </lineage>
</organism>
<keyword evidence="4" id="KW-1003">Cell membrane</keyword>
<keyword evidence="6" id="KW-1133">Transmembrane helix</keyword>
<evidence type="ECO:0000256" key="3">
    <source>
        <dbReference type="ARBA" id="ARBA00022449"/>
    </source>
</evidence>
<evidence type="ECO:0000313" key="9">
    <source>
        <dbReference type="EMBL" id="OAQ54888.1"/>
    </source>
</evidence>
<evidence type="ECO:0000256" key="5">
    <source>
        <dbReference type="ARBA" id="ARBA00022692"/>
    </source>
</evidence>
<dbReference type="InterPro" id="IPR052180">
    <property type="entry name" value="NhaC_Na-H+_Antiporter"/>
</dbReference>
<reference evidence="9 10" key="1">
    <citation type="submission" date="2016-04" db="EMBL/GenBank/DDBJ databases">
        <title>Draft genome of an Enterococcus thailandicus strain isolated from bovine feces.</title>
        <authorList>
            <person name="Beukers A.G."/>
            <person name="Zaheer R."/>
            <person name="Goji N."/>
            <person name="Cook S.R."/>
            <person name="Amoako K."/>
            <person name="Chaves A.V."/>
            <person name="Ward M.P."/>
            <person name="Mcallister T.A."/>
        </authorList>
    </citation>
    <scope>NUCLEOTIDE SEQUENCE [LARGE SCALE GENOMIC DNA]</scope>
    <source>
        <strain evidence="9 10">F0711D 46</strain>
    </source>
</reference>
<keyword evidence="2" id="KW-0813">Transport</keyword>
<comment type="similarity">
    <text evidence="8">Belongs to the NhaC Na(+)/H(+) (TC 2.A.35) antiporter family.</text>
</comment>
<keyword evidence="7" id="KW-0472">Membrane</keyword>
<dbReference type="GeneID" id="77486454"/>
<dbReference type="GO" id="GO:0015297">
    <property type="term" value="F:antiporter activity"/>
    <property type="evidence" value="ECO:0007669"/>
    <property type="project" value="UniProtKB-KW"/>
</dbReference>
<evidence type="ECO:0000256" key="2">
    <source>
        <dbReference type="ARBA" id="ARBA00022448"/>
    </source>
</evidence>
<proteinExistence type="inferred from homology"/>
<protein>
    <submittedName>
        <fullName evidence="9">Na+/H+ antiporter NhaC</fullName>
    </submittedName>
</protein>
<dbReference type="InterPro" id="IPR004770">
    <property type="entry name" value="Na/H_antiport_NhaC"/>
</dbReference>
<dbReference type="PANTHER" id="PTHR33451">
    <property type="entry name" value="MALATE-2H(+)/NA(+)-LACTATE ANTIPORTER"/>
    <property type="match status" value="1"/>
</dbReference>
<dbReference type="PANTHER" id="PTHR33451:SF6">
    <property type="entry name" value="NA(+)_H(+) ANTIPORTER NHAC"/>
    <property type="match status" value="1"/>
</dbReference>
<gene>
    <name evidence="9" type="ORF">A6E74_10975</name>
</gene>
<dbReference type="InterPro" id="IPR018461">
    <property type="entry name" value="Na/H_Antiport_NhaC-like_C"/>
</dbReference>
<dbReference type="KEGG" id="eth:CK496_02230"/>
<evidence type="ECO:0000256" key="7">
    <source>
        <dbReference type="ARBA" id="ARBA00023136"/>
    </source>
</evidence>
<comment type="caution">
    <text evidence="9">The sequence shown here is derived from an EMBL/GenBank/DDBJ whole genome shotgun (WGS) entry which is preliminary data.</text>
</comment>
<dbReference type="RefSeq" id="WP_067485226.1">
    <property type="nucleotide sequence ID" value="NZ_BSWX01000003.1"/>
</dbReference>
<dbReference type="Pfam" id="PF03553">
    <property type="entry name" value="Na_H_antiporter"/>
    <property type="match status" value="1"/>
</dbReference>
<sequence length="467" mass="49554">MEKKANPSFVEATLVLAVVVLSIAVGVVGLKISPNIAILAAIGMVMVYAVVKKYPSEWLHEGIINGIKPGIIPIFIFILVGSLIAVWIQAGIIPTLMVIGFDLISVQWFVPSVFVVCAIVGSAVGSAFTVMSTIGIAFFGIGTTLGLSPALVVGAIVSGSVFGDKMSPLSESTNLAAAIVDADLFKHIKHMMWSTVPAFVLSFFLFMFLGHTDKGASLSAIREVTNTLEANFTISFWSLIPLVLMLVCAWRKVPAILTILLNIAVAVGMIFIQNPQTSVNQLASVIESGFVANTGNEQIDALLSRGGIESMMPTVALIILTLSLGGLLIEFGLISTVMDVVSKRMTSTPKLIFTTLLTSIGVNVFIGEQFLSVILPGNAFKDTFKKAGLDPTVLGRTLEDGGTVINYLVPWGIAGSFVASTFGVPTLTYLPFVFFSLLSPVFSMVSAFTGLGISKIESEDESELVSE</sequence>
<dbReference type="NCBIfam" id="TIGR00931">
    <property type="entry name" value="antiport_nhaC"/>
    <property type="match status" value="1"/>
</dbReference>
<dbReference type="Proteomes" id="UP000078516">
    <property type="component" value="Unassembled WGS sequence"/>
</dbReference>
<accession>A0A179ENR8</accession>
<dbReference type="GO" id="GO:0005886">
    <property type="term" value="C:plasma membrane"/>
    <property type="evidence" value="ECO:0007669"/>
    <property type="project" value="UniProtKB-SubCell"/>
</dbReference>
<keyword evidence="3" id="KW-0050">Antiport</keyword>
<dbReference type="AlphaFoldDB" id="A0A179ENR8"/>